<reference evidence="4 5" key="1">
    <citation type="submission" date="2019-08" db="EMBL/GenBank/DDBJ databases">
        <title>In-depth cultivation of the pig gut microbiome towards novel bacterial diversity and tailored functional studies.</title>
        <authorList>
            <person name="Wylensek D."/>
            <person name="Hitch T.C.A."/>
            <person name="Clavel T."/>
        </authorList>
    </citation>
    <scope>NUCLEOTIDE SEQUENCE [LARGE SCALE GENOMIC DNA]</scope>
    <source>
        <strain evidence="4 5">RF-744-FAT-4</strain>
    </source>
</reference>
<dbReference type="InterPro" id="IPR004474">
    <property type="entry name" value="LytR_CpsA_psr"/>
</dbReference>
<keyword evidence="2" id="KW-1133">Transmembrane helix</keyword>
<evidence type="ECO:0000256" key="2">
    <source>
        <dbReference type="SAM" id="Phobius"/>
    </source>
</evidence>
<dbReference type="Gene3D" id="3.40.630.190">
    <property type="entry name" value="LCP protein"/>
    <property type="match status" value="1"/>
</dbReference>
<protein>
    <recommendedName>
        <fullName evidence="3">Cell envelope-related transcriptional attenuator domain-containing protein</fullName>
    </recommendedName>
</protein>
<comment type="similarity">
    <text evidence="1">Belongs to the LytR/CpsA/Psr (LCP) family.</text>
</comment>
<evidence type="ECO:0000313" key="5">
    <source>
        <dbReference type="Proteomes" id="UP000461754"/>
    </source>
</evidence>
<dbReference type="Pfam" id="PF03816">
    <property type="entry name" value="LytR_cpsA_psr"/>
    <property type="match status" value="1"/>
</dbReference>
<evidence type="ECO:0000313" key="4">
    <source>
        <dbReference type="EMBL" id="MSS20113.1"/>
    </source>
</evidence>
<gene>
    <name evidence="4" type="ORF">FYJ52_06845</name>
</gene>
<proteinExistence type="inferred from homology"/>
<sequence length="514" mass="56684">MHQRRKACRRVKRRRKYIMWEKKKWRPVAGFVFLFQVLFEAIALINIHRLNMVPTKYLMVLYAVLAGLTVLTAFLLFKGTGHGPSHHRHRRRVASVVIALIVGIGSAIATAFAAEAYSTVSTVTAASNKLAAVEGVYVLKTDQARTIQGTKNYKFGVMTGYDADNTQKAVEKVSSKVKKAITTIPEKSVNDNVSALYNGDVQAIIMNEAYADSLVDTEAYADFRKKTRLLYEVPIKKKKTSNKAVDVTKTPFVLYISGSDTRSKILDTSRSDVNILMIVNPVTKQILLLNTPRDYYVKNPAANGAYDKLTHCGLYGIDCSEQALGSLYNTDVNYYSQINFTGFETLIDAIGGITVDSPQSFTAGSYSFKKGENTLNGAQALAFARERHAFNEGDNMRGENQMRVIKAVIAKITSDGGNTLLHYKSIMDSLSGTFTTDLTSKDISKIVKKQLDDGTSWNVQSYAVSGKTGMDTTYSMPGTKVSVMYEDSGKVVKGARLIDKVKNGEKLTSTDVAE</sequence>
<keyword evidence="2" id="KW-0812">Transmembrane</keyword>
<name>A0A7X2NHE3_9FIRM</name>
<dbReference type="PANTHER" id="PTHR33392:SF6">
    <property type="entry name" value="POLYISOPRENYL-TEICHOIC ACID--PEPTIDOGLYCAN TEICHOIC ACID TRANSFERASE TAGU"/>
    <property type="match status" value="1"/>
</dbReference>
<evidence type="ECO:0000259" key="3">
    <source>
        <dbReference type="Pfam" id="PF03816"/>
    </source>
</evidence>
<dbReference type="Proteomes" id="UP000461754">
    <property type="component" value="Unassembled WGS sequence"/>
</dbReference>
<keyword evidence="5" id="KW-1185">Reference proteome</keyword>
<dbReference type="AlphaFoldDB" id="A0A7X2NHE3"/>
<feature type="transmembrane region" description="Helical" evidence="2">
    <location>
        <begin position="93"/>
        <end position="114"/>
    </location>
</feature>
<comment type="caution">
    <text evidence="4">The sequence shown here is derived from an EMBL/GenBank/DDBJ whole genome shotgun (WGS) entry which is preliminary data.</text>
</comment>
<accession>A0A7X2NHE3</accession>
<organism evidence="4 5">
    <name type="scientific">Pseudoramibacter porci</name>
    <dbReference type="NCBI Taxonomy" id="2606631"/>
    <lineage>
        <taxon>Bacteria</taxon>
        <taxon>Bacillati</taxon>
        <taxon>Bacillota</taxon>
        <taxon>Clostridia</taxon>
        <taxon>Eubacteriales</taxon>
        <taxon>Eubacteriaceae</taxon>
        <taxon>Pseudoramibacter</taxon>
    </lineage>
</organism>
<dbReference type="NCBIfam" id="TIGR00350">
    <property type="entry name" value="lytR_cpsA_psr"/>
    <property type="match status" value="1"/>
</dbReference>
<dbReference type="SUPFAM" id="SSF53850">
    <property type="entry name" value="Periplasmic binding protein-like II"/>
    <property type="match status" value="1"/>
</dbReference>
<feature type="transmembrane region" description="Helical" evidence="2">
    <location>
        <begin position="59"/>
        <end position="81"/>
    </location>
</feature>
<evidence type="ECO:0000256" key="1">
    <source>
        <dbReference type="ARBA" id="ARBA00006068"/>
    </source>
</evidence>
<dbReference type="PANTHER" id="PTHR33392">
    <property type="entry name" value="POLYISOPRENYL-TEICHOIC ACID--PEPTIDOGLYCAN TEICHOIC ACID TRANSFERASE TAGU"/>
    <property type="match status" value="1"/>
</dbReference>
<dbReference type="EMBL" id="VUMO01000008">
    <property type="protein sequence ID" value="MSS20113.1"/>
    <property type="molecule type" value="Genomic_DNA"/>
</dbReference>
<dbReference type="InterPro" id="IPR050922">
    <property type="entry name" value="LytR/CpsA/Psr_CW_biosynth"/>
</dbReference>
<feature type="domain" description="Cell envelope-related transcriptional attenuator" evidence="3">
    <location>
        <begin position="270"/>
        <end position="413"/>
    </location>
</feature>
<dbReference type="Gene3D" id="3.40.190.10">
    <property type="entry name" value="Periplasmic binding protein-like II"/>
    <property type="match status" value="1"/>
</dbReference>
<keyword evidence="2" id="KW-0472">Membrane</keyword>